<dbReference type="EMBL" id="AZRL01000021">
    <property type="protein sequence ID" value="PNR95516.1"/>
    <property type="molecule type" value="Genomic_DNA"/>
</dbReference>
<dbReference type="SMART" id="SM00226">
    <property type="entry name" value="LMWPc"/>
    <property type="match status" value="1"/>
</dbReference>
<dbReference type="AlphaFoldDB" id="A0A2K1NYB6"/>
<dbReference type="PANTHER" id="PTHR43428">
    <property type="entry name" value="ARSENATE REDUCTASE"/>
    <property type="match status" value="1"/>
</dbReference>
<evidence type="ECO:0000259" key="2">
    <source>
        <dbReference type="SMART" id="SM00226"/>
    </source>
</evidence>
<dbReference type="InterPro" id="IPR023485">
    <property type="entry name" value="Ptyr_pPase"/>
</dbReference>
<dbReference type="GO" id="GO:0046685">
    <property type="term" value="P:response to arsenic-containing substance"/>
    <property type="evidence" value="ECO:0007669"/>
    <property type="project" value="UniProtKB-KW"/>
</dbReference>
<dbReference type="CDD" id="cd16345">
    <property type="entry name" value="LMWP_ArsC"/>
    <property type="match status" value="1"/>
</dbReference>
<dbReference type="RefSeq" id="WP_103067454.1">
    <property type="nucleotide sequence ID" value="NZ_AZRL01000021.1"/>
</dbReference>
<organism evidence="3 4">
    <name type="scientific">Petrotoga olearia DSM 13574</name>
    <dbReference type="NCBI Taxonomy" id="1122955"/>
    <lineage>
        <taxon>Bacteria</taxon>
        <taxon>Thermotogati</taxon>
        <taxon>Thermotogota</taxon>
        <taxon>Thermotogae</taxon>
        <taxon>Petrotogales</taxon>
        <taxon>Petrotogaceae</taxon>
        <taxon>Petrotoga</taxon>
    </lineage>
</organism>
<name>A0A2K1NYB6_9BACT</name>
<gene>
    <name evidence="3" type="ORF">X929_08020</name>
</gene>
<comment type="caution">
    <text evidence="3">The sequence shown here is derived from an EMBL/GenBank/DDBJ whole genome shotgun (WGS) entry which is preliminary data.</text>
</comment>
<proteinExistence type="predicted"/>
<dbReference type="OrthoDB" id="9784339at2"/>
<dbReference type="PANTHER" id="PTHR43428:SF1">
    <property type="entry name" value="ARSENATE REDUCTASE"/>
    <property type="match status" value="1"/>
</dbReference>
<evidence type="ECO:0000313" key="4">
    <source>
        <dbReference type="Proteomes" id="UP000236434"/>
    </source>
</evidence>
<dbReference type="SUPFAM" id="SSF52788">
    <property type="entry name" value="Phosphotyrosine protein phosphatases I"/>
    <property type="match status" value="1"/>
</dbReference>
<evidence type="ECO:0000256" key="1">
    <source>
        <dbReference type="ARBA" id="ARBA00022849"/>
    </source>
</evidence>
<reference evidence="3 4" key="1">
    <citation type="submission" date="2013-12" db="EMBL/GenBank/DDBJ databases">
        <title>Comparative genomics of Petrotoga isolates.</title>
        <authorList>
            <person name="Nesbo C.L."/>
            <person name="Charchuk R."/>
            <person name="Chow K."/>
        </authorList>
    </citation>
    <scope>NUCLEOTIDE SEQUENCE [LARGE SCALE GENOMIC DNA]</scope>
    <source>
        <strain evidence="3 4">DSM 13574</strain>
    </source>
</reference>
<protein>
    <submittedName>
        <fullName evidence="3">Protein tyrosine phosphatase</fullName>
    </submittedName>
</protein>
<keyword evidence="1" id="KW-0059">Arsenical resistance</keyword>
<dbReference type="InterPro" id="IPR036196">
    <property type="entry name" value="Ptyr_pPase_sf"/>
</dbReference>
<accession>A0A2K1NYB6</accession>
<dbReference type="Pfam" id="PF01451">
    <property type="entry name" value="LMWPc"/>
    <property type="match status" value="1"/>
</dbReference>
<evidence type="ECO:0000313" key="3">
    <source>
        <dbReference type="EMBL" id="PNR95516.1"/>
    </source>
</evidence>
<dbReference type="Proteomes" id="UP000236434">
    <property type="component" value="Unassembled WGS sequence"/>
</dbReference>
<feature type="domain" description="Phosphotyrosine protein phosphatase I" evidence="2">
    <location>
        <begin position="4"/>
        <end position="137"/>
    </location>
</feature>
<sequence length="150" mass="17353">MNKIRVLFLCSRNSARSQMAQAFLKKYGEDKFEAYSAGMEASEIHPMTIKVMEEKGVSMVGQYSKSLDIYLNDRFGFLITVCSKAEKECPFFPGVSIRLHWPFDDPASVQGSEEEQLEAFRKIRDQIEKKIIDFVENTDKYSNIKDNFRV</sequence>
<dbReference type="Gene3D" id="3.40.50.2300">
    <property type="match status" value="1"/>
</dbReference>